<reference evidence="2" key="1">
    <citation type="journal article" date="2019" name="Int. J. Syst. Evol. Microbiol.">
        <title>The Global Catalogue of Microorganisms (GCM) 10K type strain sequencing project: providing services to taxonomists for standard genome sequencing and annotation.</title>
        <authorList>
            <consortium name="The Broad Institute Genomics Platform"/>
            <consortium name="The Broad Institute Genome Sequencing Center for Infectious Disease"/>
            <person name="Wu L."/>
            <person name="Ma J."/>
        </authorList>
    </citation>
    <scope>NUCLEOTIDE SEQUENCE [LARGE SCALE GENOMIC DNA]</scope>
    <source>
        <strain evidence="2">CECT 8288</strain>
    </source>
</reference>
<sequence>MQIILLLADSSAYIPFQTGKNKKGAQVMGNAMSQVFKFISKNPGYRPSLGVITSVIQSSTMVAWGAINKDGEISYVPALEEMKKSWPDATWTPISKQQASLFDKAFERERGAREEFLLSI</sequence>
<dbReference type="Proteomes" id="UP001595710">
    <property type="component" value="Unassembled WGS sequence"/>
</dbReference>
<dbReference type="RefSeq" id="WP_377362764.1">
    <property type="nucleotide sequence ID" value="NZ_JBHRYN010000010.1"/>
</dbReference>
<name>A0ABV7WT97_9GAMM</name>
<protein>
    <submittedName>
        <fullName evidence="1">Uncharacterized protein</fullName>
    </submittedName>
</protein>
<comment type="caution">
    <text evidence="1">The sequence shown here is derived from an EMBL/GenBank/DDBJ whole genome shotgun (WGS) entry which is preliminary data.</text>
</comment>
<evidence type="ECO:0000313" key="1">
    <source>
        <dbReference type="EMBL" id="MFC3701673.1"/>
    </source>
</evidence>
<evidence type="ECO:0000313" key="2">
    <source>
        <dbReference type="Proteomes" id="UP001595710"/>
    </source>
</evidence>
<keyword evidence="2" id="KW-1185">Reference proteome</keyword>
<gene>
    <name evidence="1" type="ORF">ACFOND_08495</name>
</gene>
<organism evidence="1 2">
    <name type="scientific">Reinekea marina</name>
    <dbReference type="NCBI Taxonomy" id="1310421"/>
    <lineage>
        <taxon>Bacteria</taxon>
        <taxon>Pseudomonadati</taxon>
        <taxon>Pseudomonadota</taxon>
        <taxon>Gammaproteobacteria</taxon>
        <taxon>Oceanospirillales</taxon>
        <taxon>Saccharospirillaceae</taxon>
        <taxon>Reinekea</taxon>
    </lineage>
</organism>
<dbReference type="EMBL" id="JBHRYN010000010">
    <property type="protein sequence ID" value="MFC3701673.1"/>
    <property type="molecule type" value="Genomic_DNA"/>
</dbReference>
<proteinExistence type="predicted"/>
<accession>A0ABV7WT97</accession>